<reference evidence="1" key="1">
    <citation type="submission" date="2020-02" db="EMBL/GenBank/DDBJ databases">
        <authorList>
            <person name="Meier V. D."/>
        </authorList>
    </citation>
    <scope>NUCLEOTIDE SEQUENCE</scope>
    <source>
        <strain evidence="1">AVDCRST_MAG92</strain>
    </source>
</reference>
<gene>
    <name evidence="1" type="ORF">AVDCRST_MAG92-3350</name>
</gene>
<name>A0A6J4JET4_9CYAN</name>
<evidence type="ECO:0000313" key="1">
    <source>
        <dbReference type="EMBL" id="CAA9278100.1"/>
    </source>
</evidence>
<sequence length="44" mass="5042">MLEKNLAISFAGVVGNRLVYKGSRVQKWQMFSESDRRGISVRAR</sequence>
<accession>A0A6J4JET4</accession>
<protein>
    <submittedName>
        <fullName evidence="1">Uncharacterized protein</fullName>
    </submittedName>
</protein>
<organism evidence="1">
    <name type="scientific">uncultured Coleofasciculus sp</name>
    <dbReference type="NCBI Taxonomy" id="1267456"/>
    <lineage>
        <taxon>Bacteria</taxon>
        <taxon>Bacillati</taxon>
        <taxon>Cyanobacteriota</taxon>
        <taxon>Cyanophyceae</taxon>
        <taxon>Coleofasciculales</taxon>
        <taxon>Coleofasciculaceae</taxon>
        <taxon>Coleofasciculus</taxon>
        <taxon>environmental samples</taxon>
    </lineage>
</organism>
<dbReference type="EMBL" id="CADCTM010000561">
    <property type="protein sequence ID" value="CAA9278100.1"/>
    <property type="molecule type" value="Genomic_DNA"/>
</dbReference>
<proteinExistence type="predicted"/>
<dbReference type="AlphaFoldDB" id="A0A6J4JET4"/>